<reference evidence="1" key="1">
    <citation type="submission" date="2023-07" db="EMBL/GenBank/DDBJ databases">
        <authorList>
            <consortium name="CYATHOMIX"/>
        </authorList>
    </citation>
    <scope>NUCLEOTIDE SEQUENCE</scope>
    <source>
        <strain evidence="1">N/A</strain>
    </source>
</reference>
<dbReference type="EMBL" id="CATQJL010000223">
    <property type="protein sequence ID" value="CAJ0599797.1"/>
    <property type="molecule type" value="Genomic_DNA"/>
</dbReference>
<dbReference type="AlphaFoldDB" id="A0AA36M7N9"/>
<sequence>MPQFYQMFVSAIRLFRALSDFFGLFRAFSGFFERLWAFFGEDEKTSPIGLSESWRVPIDADPAVEKERCERRFVCFSVHIYPRFLSILRRLHSYVRLAY</sequence>
<organism evidence="1 2">
    <name type="scientific">Cylicocyclus nassatus</name>
    <name type="common">Nematode worm</name>
    <dbReference type="NCBI Taxonomy" id="53992"/>
    <lineage>
        <taxon>Eukaryota</taxon>
        <taxon>Metazoa</taxon>
        <taxon>Ecdysozoa</taxon>
        <taxon>Nematoda</taxon>
        <taxon>Chromadorea</taxon>
        <taxon>Rhabditida</taxon>
        <taxon>Rhabditina</taxon>
        <taxon>Rhabditomorpha</taxon>
        <taxon>Strongyloidea</taxon>
        <taxon>Strongylidae</taxon>
        <taxon>Cylicocyclus</taxon>
    </lineage>
</organism>
<proteinExistence type="predicted"/>
<name>A0AA36M7N9_CYLNA</name>
<keyword evidence="2" id="KW-1185">Reference proteome</keyword>
<protein>
    <submittedName>
        <fullName evidence="1">Uncharacterized protein</fullName>
    </submittedName>
</protein>
<accession>A0AA36M7N9</accession>
<evidence type="ECO:0000313" key="1">
    <source>
        <dbReference type="EMBL" id="CAJ0599797.1"/>
    </source>
</evidence>
<evidence type="ECO:0000313" key="2">
    <source>
        <dbReference type="Proteomes" id="UP001176961"/>
    </source>
</evidence>
<gene>
    <name evidence="1" type="ORF">CYNAS_LOCUS11780</name>
</gene>
<comment type="caution">
    <text evidence="1">The sequence shown here is derived from an EMBL/GenBank/DDBJ whole genome shotgun (WGS) entry which is preliminary data.</text>
</comment>
<dbReference type="Proteomes" id="UP001176961">
    <property type="component" value="Unassembled WGS sequence"/>
</dbReference>